<dbReference type="InterPro" id="IPR000407">
    <property type="entry name" value="GDA1_CD39_NTPase"/>
</dbReference>
<keyword evidence="13" id="KW-0472">Membrane</keyword>
<dbReference type="AlphaFoldDB" id="A0A8S9G745"/>
<dbReference type="EC" id="3.6.1.5" evidence="4"/>
<dbReference type="GO" id="GO:0004050">
    <property type="term" value="F:apyrase activity"/>
    <property type="evidence" value="ECO:0007669"/>
    <property type="project" value="UniProtKB-EC"/>
</dbReference>
<dbReference type="InterPro" id="IPR000620">
    <property type="entry name" value="EamA_dom"/>
</dbReference>
<dbReference type="Gene3D" id="3.30.420.150">
    <property type="entry name" value="Exopolyphosphatase. Domain 2"/>
    <property type="match status" value="1"/>
</dbReference>
<keyword evidence="5" id="KW-0378">Hydrolase</keyword>
<evidence type="ECO:0000259" key="14">
    <source>
        <dbReference type="Pfam" id="PF00892"/>
    </source>
</evidence>
<comment type="catalytic activity">
    <reaction evidence="10">
        <text>a ribonucleoside 5'-triphosphate + 2 H2O = a ribonucleoside 5'-phosphate + 2 phosphate + 2 H(+)</text>
        <dbReference type="Rhea" id="RHEA:36795"/>
        <dbReference type="ChEBI" id="CHEBI:15377"/>
        <dbReference type="ChEBI" id="CHEBI:15378"/>
        <dbReference type="ChEBI" id="CHEBI:43474"/>
        <dbReference type="ChEBI" id="CHEBI:58043"/>
        <dbReference type="ChEBI" id="CHEBI:61557"/>
        <dbReference type="EC" id="3.6.1.5"/>
    </reaction>
</comment>
<dbReference type="CDD" id="cd24043">
    <property type="entry name" value="ASKHA_NBD_AtAPY7-like"/>
    <property type="match status" value="1"/>
</dbReference>
<accession>A0A8S9G745</accession>
<feature type="transmembrane region" description="Helical" evidence="13">
    <location>
        <begin position="53"/>
        <end position="74"/>
    </location>
</feature>
<evidence type="ECO:0000256" key="13">
    <source>
        <dbReference type="SAM" id="Phobius"/>
    </source>
</evidence>
<keyword evidence="12" id="KW-0067">ATP-binding</keyword>
<evidence type="ECO:0000256" key="6">
    <source>
        <dbReference type="ARBA" id="ARBA00030084"/>
    </source>
</evidence>
<feature type="transmembrane region" description="Helical" evidence="13">
    <location>
        <begin position="214"/>
        <end position="239"/>
    </location>
</feature>
<keyword evidence="13" id="KW-0812">Transmembrane</keyword>
<dbReference type="InterPro" id="IPR037185">
    <property type="entry name" value="EmrE-like"/>
</dbReference>
<evidence type="ECO:0000256" key="2">
    <source>
        <dbReference type="ARBA" id="ARBA00007635"/>
    </source>
</evidence>
<evidence type="ECO:0000313" key="15">
    <source>
        <dbReference type="EMBL" id="KAF2541089.1"/>
    </source>
</evidence>
<evidence type="ECO:0000313" key="16">
    <source>
        <dbReference type="Proteomes" id="UP000712281"/>
    </source>
</evidence>
<feature type="transmembrane region" description="Helical" evidence="13">
    <location>
        <begin position="147"/>
        <end position="167"/>
    </location>
</feature>
<feature type="domain" description="EamA" evidence="14">
    <location>
        <begin position="13"/>
        <end position="102"/>
    </location>
</feature>
<comment type="similarity">
    <text evidence="3">Belongs to the GDA1/CD39 NTPase family.</text>
</comment>
<protein>
    <recommendedName>
        <fullName evidence="4">apyrase</fullName>
        <ecNumber evidence="4">3.6.1.5</ecNumber>
    </recommendedName>
    <alternativeName>
        <fullName evidence="8">ATP-diphosphatase</fullName>
    </alternativeName>
    <alternativeName>
        <fullName evidence="9">ATP-diphosphohydrolase</fullName>
    </alternativeName>
    <alternativeName>
        <fullName evidence="6">Adenosine diphosphatase</fullName>
    </alternativeName>
    <alternativeName>
        <fullName evidence="7">NTPDase</fullName>
    </alternativeName>
</protein>
<comment type="similarity">
    <text evidence="2">Belongs to the drug/metabolite transporter (DMT) superfamily. Plant drug/metabolite exporter (P-DME) (TC 2.A.7.4) family.</text>
</comment>
<reference evidence="15" key="1">
    <citation type="submission" date="2019-12" db="EMBL/GenBank/DDBJ databases">
        <title>Genome sequencing and annotation of Brassica cretica.</title>
        <authorList>
            <person name="Studholme D.J."/>
            <person name="Sarris P.F."/>
        </authorList>
    </citation>
    <scope>NUCLEOTIDE SEQUENCE</scope>
    <source>
        <strain evidence="15">PFS-001/15</strain>
        <tissue evidence="15">Leaf</tissue>
    </source>
</reference>
<dbReference type="SUPFAM" id="SSF103481">
    <property type="entry name" value="Multidrug resistance efflux transporter EmrE"/>
    <property type="match status" value="1"/>
</dbReference>
<keyword evidence="12" id="KW-0547">Nucleotide-binding</keyword>
<evidence type="ECO:0000256" key="12">
    <source>
        <dbReference type="PIRSR" id="PIRSR600407-2"/>
    </source>
</evidence>
<dbReference type="Gene3D" id="3.30.420.40">
    <property type="match status" value="1"/>
</dbReference>
<keyword evidence="13" id="KW-1133">Transmembrane helix</keyword>
<dbReference type="Pfam" id="PF01150">
    <property type="entry name" value="GDA1_CD39"/>
    <property type="match status" value="1"/>
</dbReference>
<dbReference type="EMBL" id="QGKW02002005">
    <property type="protein sequence ID" value="KAF2541089.1"/>
    <property type="molecule type" value="Genomic_DNA"/>
</dbReference>
<dbReference type="PANTHER" id="PTHR11782:SF125">
    <property type="entry name" value="APYRASE 7-RELATED"/>
    <property type="match status" value="1"/>
</dbReference>
<feature type="transmembrane region" description="Helical" evidence="13">
    <location>
        <begin position="86"/>
        <end position="104"/>
    </location>
</feature>
<dbReference type="GO" id="GO:0005524">
    <property type="term" value="F:ATP binding"/>
    <property type="evidence" value="ECO:0007669"/>
    <property type="project" value="UniProtKB-KW"/>
</dbReference>
<evidence type="ECO:0000256" key="9">
    <source>
        <dbReference type="ARBA" id="ARBA00032306"/>
    </source>
</evidence>
<feature type="binding site" evidence="12">
    <location>
        <begin position="419"/>
        <end position="423"/>
    </location>
    <ligand>
        <name>ATP</name>
        <dbReference type="ChEBI" id="CHEBI:30616"/>
    </ligand>
</feature>
<dbReference type="GO" id="GO:0009134">
    <property type="term" value="P:nucleoside diphosphate catabolic process"/>
    <property type="evidence" value="ECO:0007669"/>
    <property type="project" value="TreeGrafter"/>
</dbReference>
<organism evidence="15 16">
    <name type="scientific">Brassica cretica</name>
    <name type="common">Mustard</name>
    <dbReference type="NCBI Taxonomy" id="69181"/>
    <lineage>
        <taxon>Eukaryota</taxon>
        <taxon>Viridiplantae</taxon>
        <taxon>Streptophyta</taxon>
        <taxon>Embryophyta</taxon>
        <taxon>Tracheophyta</taxon>
        <taxon>Spermatophyta</taxon>
        <taxon>Magnoliopsida</taxon>
        <taxon>eudicotyledons</taxon>
        <taxon>Gunneridae</taxon>
        <taxon>Pentapetalae</taxon>
        <taxon>rosids</taxon>
        <taxon>malvids</taxon>
        <taxon>Brassicales</taxon>
        <taxon>Brassicaceae</taxon>
        <taxon>Brassiceae</taxon>
        <taxon>Brassica</taxon>
    </lineage>
</organism>
<evidence type="ECO:0000256" key="8">
    <source>
        <dbReference type="ARBA" id="ARBA00031428"/>
    </source>
</evidence>
<sequence>MAMSKTFYASMARRTRPPMTRSLLLSFFFLGLSGVFGNQLLFLVGLTYTNPTYAAAIQPSIPVFTFLLAVMMGTERVNLMRIEGQTKVGGTLVCVLGAVFMVLFRGPVLLGDKDADFAMHNEISAKGQPEPTGWLVTGFLDLGFEQWHIGVLCLIGNCMCMATFIAIQVNTLNYFTRETDSSAKQWGQNGASFSKDKGALPPSVPKPSTSRRKWIRAVMIVTCLFLFASLVYILGMYVYTNWSRGASRYYVVFDCGSTGTRAYVYQASLNYKKDSSLPIVMKSLTEGISRKSSGRAYDRMETEPGFDKLVNNRTGLKKAIKPLIQWAEKQIPKHAHRTTSLFVYATAGVRRLRASDSSWLLGNVWSILAKSPFTCRREWVKIISGTEEAYFGWTALNYQTSMLGAVPKKATFGALDLGGSSLQVTFENEERAHNETNLDLRIGSVNHHLSAYSLAGYGLNDAFERSVVQLLKSLPNVNNSELKHPCLNSGYEGQYVCSQCGSTVKRGKKGKSGVSIKLIGAPNWGECSALAKIAVNSSEWSKTKHGVDCDLQPCALPDGYPRPHGQFYAVSGFFVVYRFFNLSAGCRTA</sequence>
<evidence type="ECO:0000256" key="7">
    <source>
        <dbReference type="ARBA" id="ARBA00031370"/>
    </source>
</evidence>
<evidence type="ECO:0000256" key="1">
    <source>
        <dbReference type="ARBA" id="ARBA00004141"/>
    </source>
</evidence>
<proteinExistence type="inferred from homology"/>
<dbReference type="PANTHER" id="PTHR11782">
    <property type="entry name" value="ADENOSINE/GUANOSINE DIPHOSPHATASE"/>
    <property type="match status" value="1"/>
</dbReference>
<comment type="subcellular location">
    <subcellularLocation>
        <location evidence="1">Membrane</location>
        <topology evidence="1">Multi-pass membrane protein</topology>
    </subcellularLocation>
</comment>
<evidence type="ECO:0000256" key="5">
    <source>
        <dbReference type="ARBA" id="ARBA00022801"/>
    </source>
</evidence>
<dbReference type="FunFam" id="3.30.420.40:FF:000399">
    <property type="entry name" value="Probable apyrase 7"/>
    <property type="match status" value="1"/>
</dbReference>
<dbReference type="Proteomes" id="UP000712281">
    <property type="component" value="Unassembled WGS sequence"/>
</dbReference>
<name>A0A8S9G745_BRACR</name>
<evidence type="ECO:0000256" key="4">
    <source>
        <dbReference type="ARBA" id="ARBA00012148"/>
    </source>
</evidence>
<gene>
    <name evidence="15" type="ORF">F2Q68_00029481</name>
</gene>
<evidence type="ECO:0000256" key="10">
    <source>
        <dbReference type="ARBA" id="ARBA00049175"/>
    </source>
</evidence>
<dbReference type="Pfam" id="PF00892">
    <property type="entry name" value="EamA"/>
    <property type="match status" value="1"/>
</dbReference>
<comment type="caution">
    <text evidence="15">The sequence shown here is derived from an EMBL/GenBank/DDBJ whole genome shotgun (WGS) entry which is preliminary data.</text>
</comment>
<evidence type="ECO:0000256" key="3">
    <source>
        <dbReference type="ARBA" id="ARBA00009283"/>
    </source>
</evidence>
<evidence type="ECO:0000256" key="11">
    <source>
        <dbReference type="PIRSR" id="PIRSR600407-1"/>
    </source>
</evidence>
<feature type="active site" description="Proton acceptor" evidence="11">
    <location>
        <position position="388"/>
    </location>
</feature>
<dbReference type="GO" id="GO:0016020">
    <property type="term" value="C:membrane"/>
    <property type="evidence" value="ECO:0007669"/>
    <property type="project" value="InterPro"/>
</dbReference>
<dbReference type="GO" id="GO:0017110">
    <property type="term" value="F:nucleoside diphosphate phosphatase activity"/>
    <property type="evidence" value="ECO:0007669"/>
    <property type="project" value="TreeGrafter"/>
</dbReference>